<dbReference type="Proteomes" id="UP000195402">
    <property type="component" value="Unassembled WGS sequence"/>
</dbReference>
<keyword evidence="3" id="KW-0630">Potassium</keyword>
<keyword evidence="8" id="KW-1185">Reference proteome</keyword>
<dbReference type="GO" id="GO:0012505">
    <property type="term" value="C:endomembrane system"/>
    <property type="evidence" value="ECO:0007669"/>
    <property type="project" value="TreeGrafter"/>
</dbReference>
<gene>
    <name evidence="7" type="ORF">BVC80_8633g3</name>
</gene>
<dbReference type="OMA" id="EWMEFPE"/>
<dbReference type="InterPro" id="IPR057290">
    <property type="entry name" value="CHX17_C"/>
</dbReference>
<dbReference type="Pfam" id="PF23259">
    <property type="entry name" value="CHX17_C"/>
    <property type="match status" value="1"/>
</dbReference>
<keyword evidence="4" id="KW-0406">Ion transport</keyword>
<dbReference type="AlphaFoldDB" id="A0A200QIW1"/>
<keyword evidence="2" id="KW-0633">Potassium transport</keyword>
<dbReference type="PANTHER" id="PTHR32468:SF26">
    <property type="entry name" value="CATION_H(+) ANTIPORTER 15"/>
    <property type="match status" value="1"/>
</dbReference>
<feature type="domain" description="Cation/H(+) antiporter C-terminal" evidence="6">
    <location>
        <begin position="234"/>
        <end position="398"/>
    </location>
</feature>
<dbReference type="Gene3D" id="3.40.50.12370">
    <property type="match status" value="1"/>
</dbReference>
<evidence type="ECO:0000313" key="7">
    <source>
        <dbReference type="EMBL" id="OVA10327.1"/>
    </source>
</evidence>
<name>A0A200QIW1_MACCD</name>
<sequence length="450" mass="49583">MQKLVDDGSFALAICVTMLITGIIPPTIQAIHKPVRHFVAYRRRSVQKSKGELGLRILSCVHNPRSVPALISLLRACQPTKKFPLTVFALHLLEQTSGYTHASTTMIGQHTTSTSVDRSHEPQSDHIAKAFENFERTFGVGVVTVRTLTTISPYSSMYEEICDTAEDKGIALIILPFHKHQSIDGGMEETSPFFREINDNVLNNAPCTVAILVDRGFGGGSGDGHDVTNINSHNIVVLFFGGPDDREALSLAWKMAEKPNVKLTVFRFIPTDDALKLNDAITNEMGALKLIIDNERERQRDEDYINVFRYKISNKQSSIVYLEKVVNDGEETLKLIKSIDNVHDLFIVGRGRGMVNPLTASLIDFSECPELGAIGDLLASPDFSMTTTSVLIVQQYVGAANEGGSSGAGTPTSQYSELYDNFHNINQMSPSNSNGAFAQRRVKKFSTGWN</sequence>
<feature type="domain" description="Cation/H(+) antiporter central" evidence="5">
    <location>
        <begin position="85"/>
        <end position="220"/>
    </location>
</feature>
<dbReference type="Pfam" id="PF23256">
    <property type="entry name" value="CHX17_2nd"/>
    <property type="match status" value="1"/>
</dbReference>
<protein>
    <recommendedName>
        <fullName evidence="9">Cation/H+ exchanger</fullName>
    </recommendedName>
</protein>
<keyword evidence="1" id="KW-0813">Transport</keyword>
<evidence type="ECO:0000256" key="1">
    <source>
        <dbReference type="ARBA" id="ARBA00022448"/>
    </source>
</evidence>
<reference evidence="7 8" key="1">
    <citation type="journal article" date="2017" name="Mol. Plant">
        <title>The Genome of Medicinal Plant Macleaya cordata Provides New Insights into Benzylisoquinoline Alkaloids Metabolism.</title>
        <authorList>
            <person name="Liu X."/>
            <person name="Liu Y."/>
            <person name="Huang P."/>
            <person name="Ma Y."/>
            <person name="Qing Z."/>
            <person name="Tang Q."/>
            <person name="Cao H."/>
            <person name="Cheng P."/>
            <person name="Zheng Y."/>
            <person name="Yuan Z."/>
            <person name="Zhou Y."/>
            <person name="Liu J."/>
            <person name="Tang Z."/>
            <person name="Zhuo Y."/>
            <person name="Zhang Y."/>
            <person name="Yu L."/>
            <person name="Huang J."/>
            <person name="Yang P."/>
            <person name="Peng Q."/>
            <person name="Zhang J."/>
            <person name="Jiang W."/>
            <person name="Zhang Z."/>
            <person name="Lin K."/>
            <person name="Ro D.K."/>
            <person name="Chen X."/>
            <person name="Xiong X."/>
            <person name="Shang Y."/>
            <person name="Huang S."/>
            <person name="Zeng J."/>
        </authorList>
    </citation>
    <scope>NUCLEOTIDE SEQUENCE [LARGE SCALE GENOMIC DNA]</scope>
    <source>
        <strain evidence="8">cv. BLH2017</strain>
        <tissue evidence="7">Root</tissue>
    </source>
</reference>
<evidence type="ECO:0000313" key="8">
    <source>
        <dbReference type="Proteomes" id="UP000195402"/>
    </source>
</evidence>
<evidence type="ECO:0000259" key="6">
    <source>
        <dbReference type="Pfam" id="PF23259"/>
    </source>
</evidence>
<proteinExistence type="predicted"/>
<dbReference type="InterPro" id="IPR057291">
    <property type="entry name" value="CHX17_2nd"/>
</dbReference>
<dbReference type="GO" id="GO:0006885">
    <property type="term" value="P:regulation of pH"/>
    <property type="evidence" value="ECO:0007669"/>
    <property type="project" value="TreeGrafter"/>
</dbReference>
<dbReference type="InterPro" id="IPR050794">
    <property type="entry name" value="CPA2_transporter"/>
</dbReference>
<dbReference type="EMBL" id="MVGT01002007">
    <property type="protein sequence ID" value="OVA10327.1"/>
    <property type="molecule type" value="Genomic_DNA"/>
</dbReference>
<evidence type="ECO:0000256" key="3">
    <source>
        <dbReference type="ARBA" id="ARBA00022958"/>
    </source>
</evidence>
<dbReference type="OrthoDB" id="2687058at2759"/>
<dbReference type="PANTHER" id="PTHR32468">
    <property type="entry name" value="CATION/H + ANTIPORTER"/>
    <property type="match status" value="1"/>
</dbReference>
<evidence type="ECO:0000259" key="5">
    <source>
        <dbReference type="Pfam" id="PF23256"/>
    </source>
</evidence>
<evidence type="ECO:0000256" key="2">
    <source>
        <dbReference type="ARBA" id="ARBA00022538"/>
    </source>
</evidence>
<organism evidence="7 8">
    <name type="scientific">Macleaya cordata</name>
    <name type="common">Five-seeded plume-poppy</name>
    <name type="synonym">Bocconia cordata</name>
    <dbReference type="NCBI Taxonomy" id="56857"/>
    <lineage>
        <taxon>Eukaryota</taxon>
        <taxon>Viridiplantae</taxon>
        <taxon>Streptophyta</taxon>
        <taxon>Embryophyta</taxon>
        <taxon>Tracheophyta</taxon>
        <taxon>Spermatophyta</taxon>
        <taxon>Magnoliopsida</taxon>
        <taxon>Ranunculales</taxon>
        <taxon>Papaveraceae</taxon>
        <taxon>Papaveroideae</taxon>
        <taxon>Macleaya</taxon>
    </lineage>
</organism>
<evidence type="ECO:0008006" key="9">
    <source>
        <dbReference type="Google" id="ProtNLM"/>
    </source>
</evidence>
<dbReference type="SUPFAM" id="SSF52402">
    <property type="entry name" value="Adenine nucleotide alpha hydrolases-like"/>
    <property type="match status" value="1"/>
</dbReference>
<dbReference type="InParanoid" id="A0A200QIW1"/>
<dbReference type="GO" id="GO:0098662">
    <property type="term" value="P:inorganic cation transmembrane transport"/>
    <property type="evidence" value="ECO:0007669"/>
    <property type="project" value="TreeGrafter"/>
</dbReference>
<comment type="caution">
    <text evidence="7">The sequence shown here is derived from an EMBL/GenBank/DDBJ whole genome shotgun (WGS) entry which is preliminary data.</text>
</comment>
<dbReference type="GO" id="GO:0006813">
    <property type="term" value="P:potassium ion transport"/>
    <property type="evidence" value="ECO:0007669"/>
    <property type="project" value="UniProtKB-KW"/>
</dbReference>
<evidence type="ECO:0000256" key="4">
    <source>
        <dbReference type="ARBA" id="ARBA00023065"/>
    </source>
</evidence>
<accession>A0A200QIW1</accession>